<dbReference type="Gene3D" id="2.30.110.10">
    <property type="entry name" value="Electron Transport, Fmn-binding Protein, Chain A"/>
    <property type="match status" value="1"/>
</dbReference>
<dbReference type="eggNOG" id="COG5015">
    <property type="taxonomic scope" value="Bacteria"/>
</dbReference>
<protein>
    <submittedName>
        <fullName evidence="2">Uncharacterized protein</fullName>
    </submittedName>
</protein>
<dbReference type="PATRIC" id="fig|1125712.3.peg.144"/>
<dbReference type="EMBL" id="AWEZ01000006">
    <property type="protein sequence ID" value="ERL10677.1"/>
    <property type="molecule type" value="Genomic_DNA"/>
</dbReference>
<comment type="caution">
    <text evidence="2">The sequence shown here is derived from an EMBL/GenBank/DDBJ whole genome shotgun (WGS) entry which is preliminary data.</text>
</comment>
<reference evidence="2 3" key="1">
    <citation type="submission" date="2013-08" db="EMBL/GenBank/DDBJ databases">
        <authorList>
            <person name="Durkin A.S."/>
            <person name="Haft D.R."/>
            <person name="McCorrison J."/>
            <person name="Torralba M."/>
            <person name="Gillis M."/>
            <person name="Haft D.H."/>
            <person name="Methe B."/>
            <person name="Sutton G."/>
            <person name="Nelson K.E."/>
        </authorList>
    </citation>
    <scope>NUCLEOTIDE SEQUENCE [LARGE SCALE GENOMIC DNA]</scope>
    <source>
        <strain evidence="2 3">F0195</strain>
    </source>
</reference>
<dbReference type="STRING" id="1125712.HMPREF1316_1093"/>
<dbReference type="AlphaFoldDB" id="U2V5Q5"/>
<dbReference type="InterPro" id="IPR012349">
    <property type="entry name" value="Split_barrel_FMN-bd"/>
</dbReference>
<evidence type="ECO:0000256" key="1">
    <source>
        <dbReference type="SAM" id="MobiDB-lite"/>
    </source>
</evidence>
<evidence type="ECO:0000313" key="3">
    <source>
        <dbReference type="Proteomes" id="UP000016638"/>
    </source>
</evidence>
<feature type="region of interest" description="Disordered" evidence="1">
    <location>
        <begin position="1"/>
        <end position="37"/>
    </location>
</feature>
<proteinExistence type="predicted"/>
<gene>
    <name evidence="2" type="ORF">HMPREF1316_1093</name>
</gene>
<dbReference type="Proteomes" id="UP000016638">
    <property type="component" value="Unassembled WGS sequence"/>
</dbReference>
<name>U2V5Q5_9ACTN</name>
<keyword evidence="3" id="KW-1185">Reference proteome</keyword>
<accession>U2V5Q5</accession>
<evidence type="ECO:0000313" key="2">
    <source>
        <dbReference type="EMBL" id="ERL10677.1"/>
    </source>
</evidence>
<sequence>MRRDVPRRSALRCVPPHRGAPRSPISHGTQPDMTVSRDGGLATLRVPWETRCTSEFSRVSTHAAQESGDEGDVSVYGRGMCHGRAQGCLRLSQAIKQADTYHLATVAGDQPHVCPFGTIDLFEGGFYLHMGKGKDVFQQIVANPTVEIEARQGADWLRVSSGLTVDGRVEAKRHMLDAYPNLCGIV</sequence>
<dbReference type="SUPFAM" id="SSF50475">
    <property type="entry name" value="FMN-binding split barrel"/>
    <property type="match status" value="1"/>
</dbReference>
<organism evidence="2 3">
    <name type="scientific">Olsenella profusa F0195</name>
    <dbReference type="NCBI Taxonomy" id="1125712"/>
    <lineage>
        <taxon>Bacteria</taxon>
        <taxon>Bacillati</taxon>
        <taxon>Actinomycetota</taxon>
        <taxon>Coriobacteriia</taxon>
        <taxon>Coriobacteriales</taxon>
        <taxon>Atopobiaceae</taxon>
        <taxon>Olsenella</taxon>
    </lineage>
</organism>